<dbReference type="EMBL" id="FQVL01000002">
    <property type="protein sequence ID" value="SHE62753.1"/>
    <property type="molecule type" value="Genomic_DNA"/>
</dbReference>
<dbReference type="InterPro" id="IPR053707">
    <property type="entry name" value="UPF0637_domain_sf"/>
</dbReference>
<gene>
    <name evidence="2" type="ORF">SAMN05444392_102122</name>
</gene>
<evidence type="ECO:0000256" key="1">
    <source>
        <dbReference type="HAMAP-Rule" id="MF_01851"/>
    </source>
</evidence>
<dbReference type="SUPFAM" id="SSF142913">
    <property type="entry name" value="YktB/PF0168-like"/>
    <property type="match status" value="1"/>
</dbReference>
<dbReference type="HAMAP" id="MF_01851">
    <property type="entry name" value="UPF0637"/>
    <property type="match status" value="1"/>
</dbReference>
<dbReference type="STRING" id="112248.SAMN05444392_102122"/>
<sequence>MSKVVGFQDQDFALFTIADLDQRMAAIRTLIQPKFTEISEQVETFLTSKLERPFYTHIARHARRTKNPPNETWVSWSASKRGYKSHPHFQFGICESHLFIWFALIYEYPDKQAFAQKLLNQTQFIEKLPNHYYLSGDHTQSKIEQLTTINQDTIHSILKRLETIKKAEFLCGTIIPRKTAAKLGLTDLLTHIIDTYDHLEPLYLLTVQS</sequence>
<dbReference type="PIRSF" id="PIRSF021332">
    <property type="entry name" value="DUF1054"/>
    <property type="match status" value="1"/>
</dbReference>
<name>A0A1M4V1K7_9BACL</name>
<evidence type="ECO:0000313" key="3">
    <source>
        <dbReference type="Proteomes" id="UP000184476"/>
    </source>
</evidence>
<proteinExistence type="inferred from homology"/>
<organism evidence="2 3">
    <name type="scientific">Seinonella peptonophila</name>
    <dbReference type="NCBI Taxonomy" id="112248"/>
    <lineage>
        <taxon>Bacteria</taxon>
        <taxon>Bacillati</taxon>
        <taxon>Bacillota</taxon>
        <taxon>Bacilli</taxon>
        <taxon>Bacillales</taxon>
        <taxon>Thermoactinomycetaceae</taxon>
        <taxon>Seinonella</taxon>
    </lineage>
</organism>
<dbReference type="AlphaFoldDB" id="A0A1M4V1K7"/>
<comment type="similarity">
    <text evidence="1">Belongs to the UPF0637 family.</text>
</comment>
<dbReference type="Pfam" id="PF06335">
    <property type="entry name" value="DUF1054"/>
    <property type="match status" value="1"/>
</dbReference>
<protein>
    <recommendedName>
        <fullName evidence="1">UPF0637 protein SAMN05444392_102122</fullName>
    </recommendedName>
</protein>
<reference evidence="2 3" key="1">
    <citation type="submission" date="2016-11" db="EMBL/GenBank/DDBJ databases">
        <authorList>
            <person name="Jaros S."/>
            <person name="Januszkiewicz K."/>
            <person name="Wedrychowicz H."/>
        </authorList>
    </citation>
    <scope>NUCLEOTIDE SEQUENCE [LARGE SCALE GENOMIC DNA]</scope>
    <source>
        <strain evidence="2 3">DSM 44666</strain>
    </source>
</reference>
<dbReference type="InterPro" id="IPR009403">
    <property type="entry name" value="UPF0637"/>
</dbReference>
<dbReference type="RefSeq" id="WP_073153258.1">
    <property type="nucleotide sequence ID" value="NZ_FQVL01000002.1"/>
</dbReference>
<keyword evidence="3" id="KW-1185">Reference proteome</keyword>
<dbReference type="Gene3D" id="3.30.930.20">
    <property type="entry name" value="Protein of unknown function DUF1054"/>
    <property type="match status" value="1"/>
</dbReference>
<accession>A0A1M4V1K7</accession>
<evidence type="ECO:0000313" key="2">
    <source>
        <dbReference type="EMBL" id="SHE62753.1"/>
    </source>
</evidence>
<dbReference type="Proteomes" id="UP000184476">
    <property type="component" value="Unassembled WGS sequence"/>
</dbReference>